<gene>
    <name evidence="2" type="ORF">BCL90_0399</name>
</gene>
<evidence type="ECO:0000313" key="2">
    <source>
        <dbReference type="EMBL" id="RLJ79690.1"/>
    </source>
</evidence>
<sequence length="438" mass="50298">MANKKLLIISPYFPPSNAADMQRIRMSLPYFQKYGWEPEVVVVEETYNDMINDPLLLTSVPKEIKVHKVKAFSKKWTSKFGLGSIALRSLYFYRRKVNKLLKSNHFDLIYFSTTQFPVCILGAFWKKKFGIPYVIDIQDPWHSEYYQDKPKSQHPKKHWFSYRLNKYLEPIAMRNVDGLIGVSEAYINTLKTRYPNLVHKPCSIITFGAHEPDFDIAEQNSCLSESVYNTDNGKINLVYVGRGGFDMQQSVSLLLKIFKKGIDQNVDAFKNVHFHFIGTSYAPNGSGIPTLMPIANRLGLANYVSEYTDRIGFYQSINHLLRADGLIVAGSNDPAYTASKLYPYILAKKNLLAILHPKSSAAKIIEECNAGFLTTLESDIDQAFVVFKLYFNNVKLKVTPLTNWQEFEKYRSDYLTKKQIDLFNSILSNNELDKTSHH</sequence>
<keyword evidence="2" id="KW-0808">Transferase</keyword>
<reference evidence="2 3" key="1">
    <citation type="submission" date="2018-10" db="EMBL/GenBank/DDBJ databases">
        <title>Genomic Encyclopedia of Archaeal and Bacterial Type Strains, Phase II (KMG-II): from individual species to whole genera.</title>
        <authorList>
            <person name="Goeker M."/>
        </authorList>
    </citation>
    <scope>NUCLEOTIDE SEQUENCE [LARGE SCALE GENOMIC DNA]</scope>
    <source>
        <strain evidence="2 3">DSM 19624</strain>
    </source>
</reference>
<dbReference type="Gene3D" id="3.40.50.2000">
    <property type="entry name" value="Glycogen Phosphorylase B"/>
    <property type="match status" value="1"/>
</dbReference>
<accession>A0A497YH47</accession>
<dbReference type="Proteomes" id="UP000273898">
    <property type="component" value="Unassembled WGS sequence"/>
</dbReference>
<proteinExistence type="predicted"/>
<evidence type="ECO:0000313" key="3">
    <source>
        <dbReference type="Proteomes" id="UP000273898"/>
    </source>
</evidence>
<dbReference type="GO" id="GO:0016757">
    <property type="term" value="F:glycosyltransferase activity"/>
    <property type="evidence" value="ECO:0007669"/>
    <property type="project" value="UniProtKB-ARBA"/>
</dbReference>
<feature type="domain" description="Glycosyltransferase subfamily 4-like N-terminal" evidence="1">
    <location>
        <begin position="87"/>
        <end position="195"/>
    </location>
</feature>
<organism evidence="2 3">
    <name type="scientific">Pedobacter alluvionis</name>
    <dbReference type="NCBI Taxonomy" id="475253"/>
    <lineage>
        <taxon>Bacteria</taxon>
        <taxon>Pseudomonadati</taxon>
        <taxon>Bacteroidota</taxon>
        <taxon>Sphingobacteriia</taxon>
        <taxon>Sphingobacteriales</taxon>
        <taxon>Sphingobacteriaceae</taxon>
        <taxon>Pedobacter</taxon>
    </lineage>
</organism>
<dbReference type="SUPFAM" id="SSF53756">
    <property type="entry name" value="UDP-Glycosyltransferase/glycogen phosphorylase"/>
    <property type="match status" value="1"/>
</dbReference>
<dbReference type="Pfam" id="PF13439">
    <property type="entry name" value="Glyco_transf_4"/>
    <property type="match status" value="1"/>
</dbReference>
<dbReference type="EMBL" id="RCCK01000010">
    <property type="protein sequence ID" value="RLJ79690.1"/>
    <property type="molecule type" value="Genomic_DNA"/>
</dbReference>
<evidence type="ECO:0000259" key="1">
    <source>
        <dbReference type="Pfam" id="PF13439"/>
    </source>
</evidence>
<protein>
    <submittedName>
        <fullName evidence="2">Glycosyl transferase family 4</fullName>
    </submittedName>
</protein>
<dbReference type="RefSeq" id="WP_244095034.1">
    <property type="nucleotide sequence ID" value="NZ_RCCK01000010.1"/>
</dbReference>
<comment type="caution">
    <text evidence="2">The sequence shown here is derived from an EMBL/GenBank/DDBJ whole genome shotgun (WGS) entry which is preliminary data.</text>
</comment>
<dbReference type="AlphaFoldDB" id="A0A497YH47"/>
<dbReference type="InterPro" id="IPR028098">
    <property type="entry name" value="Glyco_trans_4-like_N"/>
</dbReference>
<name>A0A497YH47_9SPHI</name>